<dbReference type="AlphaFoldDB" id="A0AAD8AJH3"/>
<comment type="caution">
    <text evidence="1">The sequence shown here is derived from an EMBL/GenBank/DDBJ whole genome shotgun (WGS) entry which is preliminary data.</text>
</comment>
<dbReference type="Proteomes" id="UP001233999">
    <property type="component" value="Unassembled WGS sequence"/>
</dbReference>
<evidence type="ECO:0000313" key="1">
    <source>
        <dbReference type="EMBL" id="KAJ9600202.1"/>
    </source>
</evidence>
<dbReference type="EMBL" id="JASPKZ010000444">
    <property type="protein sequence ID" value="KAJ9600202.1"/>
    <property type="molecule type" value="Genomic_DNA"/>
</dbReference>
<gene>
    <name evidence="1" type="ORF">L9F63_009502</name>
</gene>
<proteinExistence type="predicted"/>
<accession>A0AAD8AJH3</accession>
<reference evidence="1" key="2">
    <citation type="submission" date="2023-05" db="EMBL/GenBank/DDBJ databases">
        <authorList>
            <person name="Fouks B."/>
        </authorList>
    </citation>
    <scope>NUCLEOTIDE SEQUENCE</scope>
    <source>
        <strain evidence="1">Stay&amp;Tobe</strain>
        <tissue evidence="1">Testes</tissue>
    </source>
</reference>
<reference evidence="1" key="1">
    <citation type="journal article" date="2023" name="IScience">
        <title>Live-bearing cockroach genome reveals convergent evolutionary mechanisms linked to viviparity in insects and beyond.</title>
        <authorList>
            <person name="Fouks B."/>
            <person name="Harrison M.C."/>
            <person name="Mikhailova A.A."/>
            <person name="Marchal E."/>
            <person name="English S."/>
            <person name="Carruthers M."/>
            <person name="Jennings E.C."/>
            <person name="Chiamaka E.L."/>
            <person name="Frigard R.A."/>
            <person name="Pippel M."/>
            <person name="Attardo G.M."/>
            <person name="Benoit J.B."/>
            <person name="Bornberg-Bauer E."/>
            <person name="Tobe S.S."/>
        </authorList>
    </citation>
    <scope>NUCLEOTIDE SEQUENCE</scope>
    <source>
        <strain evidence="1">Stay&amp;Tobe</strain>
    </source>
</reference>
<name>A0AAD8AJH3_DIPPU</name>
<keyword evidence="2" id="KW-1185">Reference proteome</keyword>
<organism evidence="1 2">
    <name type="scientific">Diploptera punctata</name>
    <name type="common">Pacific beetle cockroach</name>
    <dbReference type="NCBI Taxonomy" id="6984"/>
    <lineage>
        <taxon>Eukaryota</taxon>
        <taxon>Metazoa</taxon>
        <taxon>Ecdysozoa</taxon>
        <taxon>Arthropoda</taxon>
        <taxon>Hexapoda</taxon>
        <taxon>Insecta</taxon>
        <taxon>Pterygota</taxon>
        <taxon>Neoptera</taxon>
        <taxon>Polyneoptera</taxon>
        <taxon>Dictyoptera</taxon>
        <taxon>Blattodea</taxon>
        <taxon>Blaberoidea</taxon>
        <taxon>Blaberidae</taxon>
        <taxon>Diplopterinae</taxon>
        <taxon>Diploptera</taxon>
    </lineage>
</organism>
<protein>
    <submittedName>
        <fullName evidence="1">Uncharacterized protein</fullName>
    </submittedName>
</protein>
<feature type="non-terminal residue" evidence="1">
    <location>
        <position position="69"/>
    </location>
</feature>
<evidence type="ECO:0000313" key="2">
    <source>
        <dbReference type="Proteomes" id="UP001233999"/>
    </source>
</evidence>
<sequence>MQNTRYAFFEMTQYMKFRNKIKTVNPQTTDYFSVFSTFGNINLHEYLTCPRWSQKWVLKKHKLSNYKLP</sequence>